<dbReference type="SUPFAM" id="SSF81653">
    <property type="entry name" value="Calcium ATPase, transduction domain A"/>
    <property type="match status" value="1"/>
</dbReference>
<dbReference type="InterPro" id="IPR059000">
    <property type="entry name" value="ATPase_P-type_domA"/>
</dbReference>
<dbReference type="OrthoDB" id="48943at2759"/>
<dbReference type="GO" id="GO:0016887">
    <property type="term" value="F:ATP hydrolysis activity"/>
    <property type="evidence" value="ECO:0007669"/>
    <property type="project" value="InterPro"/>
</dbReference>
<dbReference type="InterPro" id="IPR023299">
    <property type="entry name" value="ATPase_P-typ_cyto_dom_N"/>
</dbReference>
<dbReference type="SUPFAM" id="SSF81660">
    <property type="entry name" value="Metal cation-transporting ATPase, ATP-binding domain N"/>
    <property type="match status" value="1"/>
</dbReference>
<name>A0A9J6CKK4_POLVA</name>
<dbReference type="SUPFAM" id="SSF56784">
    <property type="entry name" value="HAD-like"/>
    <property type="match status" value="1"/>
</dbReference>
<feature type="domain" description="P5B-type ATPase N-terminal" evidence="17">
    <location>
        <begin position="87"/>
        <end position="229"/>
    </location>
</feature>
<dbReference type="Pfam" id="PF00690">
    <property type="entry name" value="Cation_ATPase_N"/>
    <property type="match status" value="1"/>
</dbReference>
<dbReference type="InterPro" id="IPR036412">
    <property type="entry name" value="HAD-like_sf"/>
</dbReference>
<dbReference type="Gene3D" id="1.20.1110.10">
    <property type="entry name" value="Calcium-transporting ATPase, transmembrane domain"/>
    <property type="match status" value="1"/>
</dbReference>
<dbReference type="Pfam" id="PF00122">
    <property type="entry name" value="E1-E2_ATPase"/>
    <property type="match status" value="1"/>
</dbReference>
<dbReference type="InterPro" id="IPR023298">
    <property type="entry name" value="ATPase_P-typ_TM_dom_sf"/>
</dbReference>
<dbReference type="InterPro" id="IPR044492">
    <property type="entry name" value="P_typ_ATPase_HD_dom"/>
</dbReference>
<dbReference type="Proteomes" id="UP001107558">
    <property type="component" value="Chromosome 1"/>
</dbReference>
<feature type="compositionally biased region" description="Polar residues" evidence="14">
    <location>
        <begin position="1321"/>
        <end position="1332"/>
    </location>
</feature>
<feature type="compositionally biased region" description="Basic and acidic residues" evidence="14">
    <location>
        <begin position="1476"/>
        <end position="1485"/>
    </location>
</feature>
<dbReference type="Gene3D" id="3.40.50.1000">
    <property type="entry name" value="HAD superfamily/HAD-like"/>
    <property type="match status" value="1"/>
</dbReference>
<feature type="compositionally biased region" description="Polar residues" evidence="14">
    <location>
        <begin position="1346"/>
        <end position="1355"/>
    </location>
</feature>
<evidence type="ECO:0000256" key="6">
    <source>
        <dbReference type="ARBA" id="ARBA00022741"/>
    </source>
</evidence>
<dbReference type="GO" id="GO:0019829">
    <property type="term" value="F:ATPase-coupled monoatomic cation transmembrane transporter activity"/>
    <property type="evidence" value="ECO:0007669"/>
    <property type="project" value="UniProtKB-UniRule"/>
</dbReference>
<dbReference type="PANTHER" id="PTHR45630">
    <property type="entry name" value="CATION-TRANSPORTING ATPASE-RELATED"/>
    <property type="match status" value="1"/>
</dbReference>
<evidence type="ECO:0000256" key="4">
    <source>
        <dbReference type="ARBA" id="ARBA00022692"/>
    </source>
</evidence>
<dbReference type="NCBIfam" id="TIGR01494">
    <property type="entry name" value="ATPase_P-type"/>
    <property type="match status" value="2"/>
</dbReference>
<dbReference type="SFLD" id="SFLDS00003">
    <property type="entry name" value="Haloacid_Dehalogenase"/>
    <property type="match status" value="1"/>
</dbReference>
<feature type="transmembrane region" description="Helical" evidence="13">
    <location>
        <begin position="481"/>
        <end position="498"/>
    </location>
</feature>
<feature type="transmembrane region" description="Helical" evidence="13">
    <location>
        <begin position="1186"/>
        <end position="1206"/>
    </location>
</feature>
<evidence type="ECO:0000256" key="3">
    <source>
        <dbReference type="ARBA" id="ARBA00022553"/>
    </source>
</evidence>
<comment type="similarity">
    <text evidence="2 13">Belongs to the cation transport ATPase (P-type) (TC 3.A.3) family. Type V subfamily.</text>
</comment>
<keyword evidence="3" id="KW-0597">Phosphoprotein</keyword>
<evidence type="ECO:0000256" key="1">
    <source>
        <dbReference type="ARBA" id="ARBA00004141"/>
    </source>
</evidence>
<keyword evidence="19" id="KW-1185">Reference proteome</keyword>
<organism evidence="18 19">
    <name type="scientific">Polypedilum vanderplanki</name>
    <name type="common">Sleeping chironomid midge</name>
    <dbReference type="NCBI Taxonomy" id="319348"/>
    <lineage>
        <taxon>Eukaryota</taxon>
        <taxon>Metazoa</taxon>
        <taxon>Ecdysozoa</taxon>
        <taxon>Arthropoda</taxon>
        <taxon>Hexapoda</taxon>
        <taxon>Insecta</taxon>
        <taxon>Pterygota</taxon>
        <taxon>Neoptera</taxon>
        <taxon>Endopterygota</taxon>
        <taxon>Diptera</taxon>
        <taxon>Nematocera</taxon>
        <taxon>Chironomoidea</taxon>
        <taxon>Chironomidae</taxon>
        <taxon>Chironominae</taxon>
        <taxon>Polypedilum</taxon>
        <taxon>Polypedilum</taxon>
    </lineage>
</organism>
<accession>A0A9J6CKK4</accession>
<evidence type="ECO:0000256" key="12">
    <source>
        <dbReference type="ARBA" id="ARBA00049360"/>
    </source>
</evidence>
<dbReference type="Gene3D" id="3.40.1110.10">
    <property type="entry name" value="Calcium-transporting ATPase, cytoplasmic domain N"/>
    <property type="match status" value="1"/>
</dbReference>
<dbReference type="InterPro" id="IPR008250">
    <property type="entry name" value="ATPase_P-typ_transduc_dom_A_sf"/>
</dbReference>
<dbReference type="FunFam" id="2.70.150.10:FF:000067">
    <property type="entry name" value="Cation-transporting ATPase"/>
    <property type="match status" value="1"/>
</dbReference>
<keyword evidence="8 13" id="KW-0460">Magnesium</keyword>
<dbReference type="InterPro" id="IPR004014">
    <property type="entry name" value="ATPase_P-typ_cation-transptr_N"/>
</dbReference>
<feature type="transmembrane region" description="Helical" evidence="13">
    <location>
        <begin position="1218"/>
        <end position="1236"/>
    </location>
</feature>
<keyword evidence="5 13" id="KW-0479">Metal-binding</keyword>
<evidence type="ECO:0000259" key="16">
    <source>
        <dbReference type="Pfam" id="PF00690"/>
    </source>
</evidence>
<keyword evidence="9 13" id="KW-1278">Translocase</keyword>
<proteinExistence type="inferred from homology"/>
<dbReference type="InterPro" id="IPR006544">
    <property type="entry name" value="P-type_TPase_V"/>
</dbReference>
<keyword evidence="6 13" id="KW-0547">Nucleotide-binding</keyword>
<dbReference type="InterPro" id="IPR023214">
    <property type="entry name" value="HAD_sf"/>
</dbReference>
<dbReference type="PANTHER" id="PTHR45630:SF8">
    <property type="entry name" value="CATION-TRANSPORTING ATPASE"/>
    <property type="match status" value="1"/>
</dbReference>
<comment type="caution">
    <text evidence="18">The sequence shown here is derived from an EMBL/GenBank/DDBJ whole genome shotgun (WGS) entry which is preliminary data.</text>
</comment>
<evidence type="ECO:0000256" key="13">
    <source>
        <dbReference type="RuleBase" id="RU362082"/>
    </source>
</evidence>
<feature type="transmembrane region" description="Helical" evidence="13">
    <location>
        <begin position="518"/>
        <end position="537"/>
    </location>
</feature>
<evidence type="ECO:0000256" key="14">
    <source>
        <dbReference type="SAM" id="MobiDB-lite"/>
    </source>
</evidence>
<feature type="transmembrane region" description="Helical" evidence="13">
    <location>
        <begin position="308"/>
        <end position="327"/>
    </location>
</feature>
<feature type="compositionally biased region" description="Polar residues" evidence="14">
    <location>
        <begin position="19"/>
        <end position="30"/>
    </location>
</feature>
<dbReference type="EC" id="7.2.2.-" evidence="13"/>
<dbReference type="EMBL" id="JADBJN010000001">
    <property type="protein sequence ID" value="KAG5682770.1"/>
    <property type="molecule type" value="Genomic_DNA"/>
</dbReference>
<feature type="transmembrane region" description="Helical" evidence="13">
    <location>
        <begin position="1067"/>
        <end position="1088"/>
    </location>
</feature>
<comment type="subcellular location">
    <subcellularLocation>
        <location evidence="1 13">Membrane</location>
        <topology evidence="1 13">Multi-pass membrane protein</topology>
    </subcellularLocation>
</comment>
<evidence type="ECO:0000259" key="17">
    <source>
        <dbReference type="Pfam" id="PF12409"/>
    </source>
</evidence>
<feature type="region of interest" description="Disordered" evidence="14">
    <location>
        <begin position="1321"/>
        <end position="1365"/>
    </location>
</feature>
<dbReference type="SUPFAM" id="SSF81665">
    <property type="entry name" value="Calcium ATPase, transmembrane domain M"/>
    <property type="match status" value="1"/>
</dbReference>
<dbReference type="SFLD" id="SFLDF00027">
    <property type="entry name" value="p-type_atpase"/>
    <property type="match status" value="1"/>
</dbReference>
<evidence type="ECO:0000256" key="2">
    <source>
        <dbReference type="ARBA" id="ARBA00006000"/>
    </source>
</evidence>
<dbReference type="Pfam" id="PF13246">
    <property type="entry name" value="Cation_ATPase"/>
    <property type="match status" value="1"/>
</dbReference>
<reference evidence="18" key="1">
    <citation type="submission" date="2021-03" db="EMBL/GenBank/DDBJ databases">
        <title>Chromosome level genome of the anhydrobiotic midge Polypedilum vanderplanki.</title>
        <authorList>
            <person name="Yoshida Y."/>
            <person name="Kikawada T."/>
            <person name="Gusev O."/>
        </authorList>
    </citation>
    <scope>NUCLEOTIDE SEQUENCE</scope>
    <source>
        <strain evidence="18">NIAS01</strain>
        <tissue evidence="18">Whole body or cell culture</tissue>
    </source>
</reference>
<keyword evidence="11 13" id="KW-0472">Membrane</keyword>
<keyword evidence="7 13" id="KW-0067">ATP-binding</keyword>
<dbReference type="SFLD" id="SFLDG00002">
    <property type="entry name" value="C1.7:_P-type_atpase_like"/>
    <property type="match status" value="1"/>
</dbReference>
<evidence type="ECO:0000256" key="11">
    <source>
        <dbReference type="ARBA" id="ARBA00023136"/>
    </source>
</evidence>
<feature type="transmembrane region" description="Helical" evidence="13">
    <location>
        <begin position="1094"/>
        <end position="1112"/>
    </location>
</feature>
<dbReference type="GO" id="GO:0005524">
    <property type="term" value="F:ATP binding"/>
    <property type="evidence" value="ECO:0007669"/>
    <property type="project" value="UniProtKB-UniRule"/>
</dbReference>
<feature type="domain" description="P-type ATPase A" evidence="15">
    <location>
        <begin position="343"/>
        <end position="464"/>
    </location>
</feature>
<feature type="transmembrane region" description="Helical" evidence="13">
    <location>
        <begin position="1133"/>
        <end position="1156"/>
    </location>
</feature>
<evidence type="ECO:0000256" key="5">
    <source>
        <dbReference type="ARBA" id="ARBA00022723"/>
    </source>
</evidence>
<feature type="domain" description="Cation-transporting P-type ATPase N-terminal" evidence="16">
    <location>
        <begin position="253"/>
        <end position="303"/>
    </location>
</feature>
<evidence type="ECO:0000313" key="18">
    <source>
        <dbReference type="EMBL" id="KAG5682770.1"/>
    </source>
</evidence>
<evidence type="ECO:0000256" key="7">
    <source>
        <dbReference type="ARBA" id="ARBA00022840"/>
    </source>
</evidence>
<dbReference type="InterPro" id="IPR018303">
    <property type="entry name" value="ATPase_P-typ_P_site"/>
</dbReference>
<dbReference type="GO" id="GO:0015203">
    <property type="term" value="F:polyamine transmembrane transporter activity"/>
    <property type="evidence" value="ECO:0007669"/>
    <property type="project" value="TreeGrafter"/>
</dbReference>
<comment type="catalytic activity">
    <reaction evidence="12 13">
        <text>ATP + H2O = ADP + phosphate + H(+)</text>
        <dbReference type="Rhea" id="RHEA:13065"/>
        <dbReference type="ChEBI" id="CHEBI:15377"/>
        <dbReference type="ChEBI" id="CHEBI:15378"/>
        <dbReference type="ChEBI" id="CHEBI:30616"/>
        <dbReference type="ChEBI" id="CHEBI:43474"/>
        <dbReference type="ChEBI" id="CHEBI:456216"/>
    </reaction>
</comment>
<protein>
    <recommendedName>
        <fullName evidence="13">Cation-transporting ATPase</fullName>
        <ecNumber evidence="13">7.2.2.-</ecNumber>
    </recommendedName>
</protein>
<dbReference type="FunFam" id="3.40.50.1000:FF:000068">
    <property type="entry name" value="Cation-transporting ATPase"/>
    <property type="match status" value="1"/>
</dbReference>
<keyword evidence="4 13" id="KW-0812">Transmembrane</keyword>
<dbReference type="FunFam" id="3.40.1110.10:FF:000026">
    <property type="entry name" value="Cation-transporting ATPase"/>
    <property type="match status" value="1"/>
</dbReference>
<dbReference type="PRINTS" id="PR00119">
    <property type="entry name" value="CATATPASE"/>
</dbReference>
<keyword evidence="10 13" id="KW-1133">Transmembrane helix</keyword>
<dbReference type="Pfam" id="PF12409">
    <property type="entry name" value="P5-ATPase"/>
    <property type="match status" value="1"/>
</dbReference>
<feature type="transmembrane region" description="Helical" evidence="13">
    <location>
        <begin position="1256"/>
        <end position="1286"/>
    </location>
</feature>
<dbReference type="NCBIfam" id="TIGR01657">
    <property type="entry name" value="P-ATPase-V"/>
    <property type="match status" value="1"/>
</dbReference>
<dbReference type="GO" id="GO:0006874">
    <property type="term" value="P:intracellular calcium ion homeostasis"/>
    <property type="evidence" value="ECO:0007669"/>
    <property type="project" value="TreeGrafter"/>
</dbReference>
<feature type="transmembrane region" description="Helical" evidence="13">
    <location>
        <begin position="101"/>
        <end position="124"/>
    </location>
</feature>
<sequence length="1492" mass="168557">MNNSSSWNCFSWNRREGNSPRNDGSLGSNNKNKKTPIRHGKEEISDEQFANLLGGSTPNNYNSISSLIQDANTTRRDLHEGILNKDQEDEMFVYGYKKSTFRSFICYLCIVLTLGLLHLVLHWWSHWLLLATHKPCSLEEAEKVLVKEKFLGKHAIYYVKTVTTLTSENIRDSIKNAELNECFSERYTSNEMDSNDGNRQLEIHLSDGKFQQVDVVRFFICKKLRYIWDINSMSFTKLMGLDMNVPSVIIHKQKGISDFTRSIRRLVYGDNKIDVPIKSWLTLLFLEALNPFYVFQVFSVALWFSYNYYYYASVIILMTSFGIFFSIRQTLKNQNALYATVFSSDTATVIKDNEKSMTIDTKLLVPGDILEIPSSGCTMQCDAVLLSGNCILDESMLTGESVPVTKTPLPCKKDLIYDLKEHARHTLYSGTKVIQTRYIGSEQVLAVVINTGNITAKGALIRSILYPPPVDYKFEQDSYKFVALLASVAFAGFVYTVITKIIRGVSALKIAVESLDLITIAVPPALPAAMSVGRMYAQKRLQAKNIFYIAPRSINVSGSIDCVCFDKTGTLTEDGLDMYGVVPKTVTNVLQIPLKQIDRLPYDHLLFGMVTCHSITIMNGEMKGDPLDLKMFESTGWKLEEANVSDDTKYDLLFPTIVKPPTISTKSSQVLLQSPPSESQLDALDYSSNDIGIVREFSFTSSLQRMAVITRRISDKNFNVYCKGSPEMIATLCRPETIPTDFNEKLNYYAQQGYRIIAMAYKSLDRKLTYPKVQRISRDKVESELEFLGFVILENRLKPDSEKVIQILNEAHIRTVMVTGDNILTAVSVAKDCDMILENQSIIIVNSRWKTDDEPELFYTLEGHSTSQTANNNLLRTPASIDFVDASGDGKYKIMTNSNSASSLATVETNTFSNALQRDIEKGEPIFTPPKKKLFFNEEEENPYHLAPELPSNRYRFAMDGKTWAIVREYYPDLLPKFATRGTIFARMSPDQKMQLITELQDLGYYVAMCGDGANDCGALKVAHAGISLSDAESSVASPFTSRDRTIDCVPAIIKEGRAALVTSFGIFKYMAAYSLVQFTSVIILYGIDSNLTDMQFLYIDLCMISVFAFFFGKTESYDGPLVKQTPLNSLIALSPVVSLALHLITSIGIQIFGWLHVQTYEWFEPFEYNDSGSINIETLGCHQNYVIFIISCFQYMTLAIVFSKGAPYRKTIFSNRGFLTALIINLIITCYYALYPANWAISFMQIVVPPRNEMLAFGIILLLIGLVNFIIGFFIEQVIVEYCLFKKLRYRFHNIEKSRKKFLSIENYLRLNTKWPPLSLYNNQENNSPSEGSPDESKGTGGACNSGQSKGPSTDDNDDDTSPMSYAEISIEPVEEDAVMFDRNSSILNSFFERERQRLASINNRGESTSQQKDTDKIVSLDDNDNVFGPENLPIRRKNEQLKREYLELQITDPYMPSSISNGFMEGSFSLSKNNDQEKTDVELHSLSPKT</sequence>
<feature type="region of interest" description="Disordered" evidence="14">
    <location>
        <begin position="12"/>
        <end position="40"/>
    </location>
</feature>
<dbReference type="Gene3D" id="2.70.150.10">
    <property type="entry name" value="Calcium-transporting ATPase, cytoplasmic transduction domain A"/>
    <property type="match status" value="1"/>
</dbReference>
<dbReference type="GO" id="GO:0140358">
    <property type="term" value="F:P-type transmembrane transporter activity"/>
    <property type="evidence" value="ECO:0007669"/>
    <property type="project" value="InterPro"/>
</dbReference>
<gene>
    <name evidence="18" type="ORF">PVAND_012102</name>
</gene>
<dbReference type="InterPro" id="IPR047819">
    <property type="entry name" value="P5A-ATPase_N"/>
</dbReference>
<evidence type="ECO:0000256" key="8">
    <source>
        <dbReference type="ARBA" id="ARBA00022842"/>
    </source>
</evidence>
<dbReference type="GO" id="GO:0016020">
    <property type="term" value="C:membrane"/>
    <property type="evidence" value="ECO:0007669"/>
    <property type="project" value="UniProtKB-SubCell"/>
</dbReference>
<dbReference type="GO" id="GO:0046872">
    <property type="term" value="F:metal ion binding"/>
    <property type="evidence" value="ECO:0007669"/>
    <property type="project" value="UniProtKB-UniRule"/>
</dbReference>
<evidence type="ECO:0000256" key="10">
    <source>
        <dbReference type="ARBA" id="ARBA00022989"/>
    </source>
</evidence>
<evidence type="ECO:0000256" key="9">
    <source>
        <dbReference type="ARBA" id="ARBA00022967"/>
    </source>
</evidence>
<evidence type="ECO:0000313" key="19">
    <source>
        <dbReference type="Proteomes" id="UP001107558"/>
    </source>
</evidence>
<feature type="region of interest" description="Disordered" evidence="14">
    <location>
        <begin position="1467"/>
        <end position="1492"/>
    </location>
</feature>
<dbReference type="PROSITE" id="PS00154">
    <property type="entry name" value="ATPASE_E1_E2"/>
    <property type="match status" value="1"/>
</dbReference>
<dbReference type="FunFam" id="1.20.1110.10:FF:000034">
    <property type="entry name" value="Cation-transporting ATPase"/>
    <property type="match status" value="1"/>
</dbReference>
<evidence type="ECO:0000259" key="15">
    <source>
        <dbReference type="Pfam" id="PF00122"/>
    </source>
</evidence>
<dbReference type="InterPro" id="IPR001757">
    <property type="entry name" value="P_typ_ATPase"/>
</dbReference>